<proteinExistence type="predicted"/>
<evidence type="ECO:0000313" key="1">
    <source>
        <dbReference type="EMBL" id="GGI14578.1"/>
    </source>
</evidence>
<name>A0A8J3AHM3_9BACI</name>
<reference evidence="2" key="1">
    <citation type="journal article" date="2019" name="Int. J. Syst. Evol. Microbiol.">
        <title>The Global Catalogue of Microorganisms (GCM) 10K type strain sequencing project: providing services to taxonomists for standard genome sequencing and annotation.</title>
        <authorList>
            <consortium name="The Broad Institute Genomics Platform"/>
            <consortium name="The Broad Institute Genome Sequencing Center for Infectious Disease"/>
            <person name="Wu L."/>
            <person name="Ma J."/>
        </authorList>
    </citation>
    <scope>NUCLEOTIDE SEQUENCE [LARGE SCALE GENOMIC DNA]</scope>
    <source>
        <strain evidence="2">CGMCC 1.14993</strain>
    </source>
</reference>
<dbReference type="Gene3D" id="1.10.287.3030">
    <property type="match status" value="1"/>
</dbReference>
<keyword evidence="2" id="KW-1185">Reference proteome</keyword>
<dbReference type="AlphaFoldDB" id="A0A8J3AHM3"/>
<organism evidence="1 2">
    <name type="scientific">Gottfriedia solisilvae</name>
    <dbReference type="NCBI Taxonomy" id="1516104"/>
    <lineage>
        <taxon>Bacteria</taxon>
        <taxon>Bacillati</taxon>
        <taxon>Bacillota</taxon>
        <taxon>Bacilli</taxon>
        <taxon>Bacillales</taxon>
        <taxon>Bacillaceae</taxon>
        <taxon>Gottfriedia</taxon>
    </lineage>
</organism>
<dbReference type="RefSeq" id="WP_088000161.1">
    <property type="nucleotide sequence ID" value="NZ_BMHB01000001.1"/>
</dbReference>
<dbReference type="Proteomes" id="UP000626244">
    <property type="component" value="Unassembled WGS sequence"/>
</dbReference>
<dbReference type="Pfam" id="PF14156">
    <property type="entry name" value="AbbA_antirepres"/>
    <property type="match status" value="1"/>
</dbReference>
<dbReference type="InterPro" id="IPR025446">
    <property type="entry name" value="Antirep_AbbA"/>
</dbReference>
<accession>A0A8J3AHM3</accession>
<evidence type="ECO:0000313" key="2">
    <source>
        <dbReference type="Proteomes" id="UP000626244"/>
    </source>
</evidence>
<protein>
    <submittedName>
        <fullName evidence="1">Tyrosine recombinase XerD</fullName>
    </submittedName>
</protein>
<comment type="caution">
    <text evidence="1">The sequence shown here is derived from an EMBL/GenBank/DDBJ whole genome shotgun (WGS) entry which is preliminary data.</text>
</comment>
<gene>
    <name evidence="1" type="ORF">GCM10007380_23640</name>
</gene>
<dbReference type="EMBL" id="BMHB01000001">
    <property type="protein sequence ID" value="GGI14578.1"/>
    <property type="molecule type" value="Genomic_DNA"/>
</dbReference>
<sequence length="63" mass="7356">MQSEQHFTEDELNLLVDTVMKQNYAIELISSQITDIENGLMDAGDDQYERLIHLYQKLRDLGL</sequence>
<dbReference type="OrthoDB" id="2886079at2"/>